<keyword evidence="2" id="KW-1185">Reference proteome</keyword>
<sequence length="74" mass="8156">MSILLCPRHKTATAKSEGNEGERCVLHWTTMNCFAMGEPPEGKPDARHGFATTLKRPTPRFLRALPYVLSSVSG</sequence>
<dbReference type="EMBL" id="JAOVZR010000001">
    <property type="protein sequence ID" value="MCY0148048.1"/>
    <property type="molecule type" value="Genomic_DNA"/>
</dbReference>
<protein>
    <submittedName>
        <fullName evidence="1">Uncharacterized protein</fullName>
    </submittedName>
</protein>
<proteinExistence type="predicted"/>
<evidence type="ECO:0000313" key="2">
    <source>
        <dbReference type="Proteomes" id="UP001073227"/>
    </source>
</evidence>
<comment type="caution">
    <text evidence="1">The sequence shown here is derived from an EMBL/GenBank/DDBJ whole genome shotgun (WGS) entry which is preliminary data.</text>
</comment>
<gene>
    <name evidence="1" type="ORF">OEG84_10080</name>
</gene>
<organism evidence="1 2">
    <name type="scientific">Hoeflea algicola</name>
    <dbReference type="NCBI Taxonomy" id="2983763"/>
    <lineage>
        <taxon>Bacteria</taxon>
        <taxon>Pseudomonadati</taxon>
        <taxon>Pseudomonadota</taxon>
        <taxon>Alphaproteobacteria</taxon>
        <taxon>Hyphomicrobiales</taxon>
        <taxon>Rhizobiaceae</taxon>
        <taxon>Hoeflea</taxon>
    </lineage>
</organism>
<dbReference type="Proteomes" id="UP001073227">
    <property type="component" value="Unassembled WGS sequence"/>
</dbReference>
<dbReference type="RefSeq" id="WP_267653639.1">
    <property type="nucleotide sequence ID" value="NZ_JAOVZR010000001.1"/>
</dbReference>
<evidence type="ECO:0000313" key="1">
    <source>
        <dbReference type="EMBL" id="MCY0148048.1"/>
    </source>
</evidence>
<reference evidence="1" key="1">
    <citation type="submission" date="2022-10" db="EMBL/GenBank/DDBJ databases">
        <title>Hoeflea sp. G2-23, isolated from marine algae.</title>
        <authorList>
            <person name="Kristyanto S."/>
            <person name="Kim J.M."/>
            <person name="Jeon C.O."/>
        </authorList>
    </citation>
    <scope>NUCLEOTIDE SEQUENCE</scope>
    <source>
        <strain evidence="1">G2-23</strain>
    </source>
</reference>
<accession>A0ABT3Z8E2</accession>
<name>A0ABT3Z8E2_9HYPH</name>